<dbReference type="PROSITE" id="PS00086">
    <property type="entry name" value="CYTOCHROME_P450"/>
    <property type="match status" value="1"/>
</dbReference>
<evidence type="ECO:0000256" key="1">
    <source>
        <dbReference type="ARBA" id="ARBA00001971"/>
    </source>
</evidence>
<dbReference type="Gene3D" id="1.10.630.10">
    <property type="entry name" value="Cytochrome P450"/>
    <property type="match status" value="1"/>
</dbReference>
<evidence type="ECO:0000313" key="6">
    <source>
        <dbReference type="EMBL" id="KAJ1995998.1"/>
    </source>
</evidence>
<keyword evidence="5" id="KW-0503">Monooxygenase</keyword>
<dbReference type="InterPro" id="IPR001128">
    <property type="entry name" value="Cyt_P450"/>
</dbReference>
<dbReference type="EMBL" id="JANBQD010000002">
    <property type="protein sequence ID" value="KAJ1995998.1"/>
    <property type="molecule type" value="Genomic_DNA"/>
</dbReference>
<reference evidence="6" key="1">
    <citation type="submission" date="2022-07" db="EMBL/GenBank/DDBJ databases">
        <title>Phylogenomic reconstructions and comparative analyses of Kickxellomycotina fungi.</title>
        <authorList>
            <person name="Reynolds N.K."/>
            <person name="Stajich J.E."/>
            <person name="Barry K."/>
            <person name="Grigoriev I.V."/>
            <person name="Crous P."/>
            <person name="Smith M.E."/>
        </authorList>
    </citation>
    <scope>NUCLEOTIDE SEQUENCE</scope>
    <source>
        <strain evidence="6">BCRC 34882</strain>
    </source>
</reference>
<dbReference type="Pfam" id="PF00067">
    <property type="entry name" value="p450"/>
    <property type="match status" value="1"/>
</dbReference>
<evidence type="ECO:0008006" key="8">
    <source>
        <dbReference type="Google" id="ProtNLM"/>
    </source>
</evidence>
<dbReference type="PRINTS" id="PR00385">
    <property type="entry name" value="P450"/>
</dbReference>
<dbReference type="PRINTS" id="PR00463">
    <property type="entry name" value="EP450I"/>
</dbReference>
<dbReference type="InterPro" id="IPR002401">
    <property type="entry name" value="Cyt_P450_E_grp-I"/>
</dbReference>
<evidence type="ECO:0000256" key="2">
    <source>
        <dbReference type="ARBA" id="ARBA00022723"/>
    </source>
</evidence>
<proteinExistence type="inferred from homology"/>
<gene>
    <name evidence="6" type="ORF">EDC05_000366</name>
</gene>
<comment type="cofactor">
    <cofactor evidence="1">
        <name>heme</name>
        <dbReference type="ChEBI" id="CHEBI:30413"/>
    </cofactor>
</comment>
<keyword evidence="5" id="KW-0349">Heme</keyword>
<dbReference type="PANTHER" id="PTHR24305:SF235">
    <property type="entry name" value="CYTOCHROME P450 MONOOXYGENASE APDB-RELATED"/>
    <property type="match status" value="1"/>
</dbReference>
<keyword evidence="3 5" id="KW-0560">Oxidoreductase</keyword>
<sequence>MESKPADLLQSFIEAEDPVTKSKMSSNEIHSECILMMQAGVDLPSHTLTWLVHFLLLYPQYHRRAGAEVRSQVDPDHIITYNKCREKLPFVEACLLEALRIAPAVGVMIPRVSPKGGVMIKGQLISENMLIIINYAIANHHSKHWDRPYEFDLTRYLDNSNARNNILSFSHGKRTCPGRHMAVWQMLSTIANILKDYDLRLPKDFKHLRPDIHNEHGTPKLMESHFFAVIKPTNPKHDCRMIISKAHNAKNK</sequence>
<evidence type="ECO:0000256" key="4">
    <source>
        <dbReference type="ARBA" id="ARBA00023004"/>
    </source>
</evidence>
<dbReference type="Proteomes" id="UP001151295">
    <property type="component" value="Unassembled WGS sequence"/>
</dbReference>
<dbReference type="InterPro" id="IPR017972">
    <property type="entry name" value="Cyt_P450_CS"/>
</dbReference>
<dbReference type="InterPro" id="IPR036396">
    <property type="entry name" value="Cyt_P450_sf"/>
</dbReference>
<comment type="similarity">
    <text evidence="5">Belongs to the cytochrome P450 family.</text>
</comment>
<dbReference type="PANTHER" id="PTHR24305">
    <property type="entry name" value="CYTOCHROME P450"/>
    <property type="match status" value="1"/>
</dbReference>
<keyword evidence="7" id="KW-1185">Reference proteome</keyword>
<evidence type="ECO:0000256" key="3">
    <source>
        <dbReference type="ARBA" id="ARBA00023002"/>
    </source>
</evidence>
<dbReference type="InterPro" id="IPR050121">
    <property type="entry name" value="Cytochrome_P450_monoxygenase"/>
</dbReference>
<accession>A0ABQ8PUP2</accession>
<dbReference type="SUPFAM" id="SSF48264">
    <property type="entry name" value="Cytochrome P450"/>
    <property type="match status" value="1"/>
</dbReference>
<organism evidence="6 7">
    <name type="scientific">Coemansia umbellata</name>
    <dbReference type="NCBI Taxonomy" id="1424467"/>
    <lineage>
        <taxon>Eukaryota</taxon>
        <taxon>Fungi</taxon>
        <taxon>Fungi incertae sedis</taxon>
        <taxon>Zoopagomycota</taxon>
        <taxon>Kickxellomycotina</taxon>
        <taxon>Kickxellomycetes</taxon>
        <taxon>Kickxellales</taxon>
        <taxon>Kickxellaceae</taxon>
        <taxon>Coemansia</taxon>
    </lineage>
</organism>
<keyword evidence="2 5" id="KW-0479">Metal-binding</keyword>
<evidence type="ECO:0000256" key="5">
    <source>
        <dbReference type="RuleBase" id="RU000461"/>
    </source>
</evidence>
<name>A0ABQ8PUP2_9FUNG</name>
<protein>
    <recommendedName>
        <fullName evidence="8">Cytochrome P450</fullName>
    </recommendedName>
</protein>
<evidence type="ECO:0000313" key="7">
    <source>
        <dbReference type="Proteomes" id="UP001151295"/>
    </source>
</evidence>
<keyword evidence="4 5" id="KW-0408">Iron</keyword>
<comment type="caution">
    <text evidence="6">The sequence shown here is derived from an EMBL/GenBank/DDBJ whole genome shotgun (WGS) entry which is preliminary data.</text>
</comment>